<feature type="region of interest" description="Disordered" evidence="9">
    <location>
        <begin position="873"/>
        <end position="899"/>
    </location>
</feature>
<keyword evidence="12" id="KW-1185">Reference proteome</keyword>
<feature type="domain" description="Kinesin motor" evidence="10">
    <location>
        <begin position="103"/>
        <end position="441"/>
    </location>
</feature>
<feature type="compositionally biased region" description="Polar residues" evidence="9">
    <location>
        <begin position="572"/>
        <end position="581"/>
    </location>
</feature>
<dbReference type="PROSITE" id="PS50067">
    <property type="entry name" value="KINESIN_MOTOR_2"/>
    <property type="match status" value="1"/>
</dbReference>
<evidence type="ECO:0000313" key="12">
    <source>
        <dbReference type="Proteomes" id="UP000290289"/>
    </source>
</evidence>
<comment type="similarity">
    <text evidence="1">Belongs to the TRAFAC class myosin-kinesin ATPase superfamily. Kinesin family. KIN-7 subfamily.</text>
</comment>
<evidence type="ECO:0000256" key="5">
    <source>
        <dbReference type="ARBA" id="ARBA00023054"/>
    </source>
</evidence>
<feature type="coiled-coil region" evidence="8">
    <location>
        <begin position="673"/>
        <end position="700"/>
    </location>
</feature>
<dbReference type="AlphaFoldDB" id="A0A498JUP6"/>
<gene>
    <name evidence="11" type="ORF">DVH24_021390</name>
</gene>
<evidence type="ECO:0000256" key="3">
    <source>
        <dbReference type="ARBA" id="ARBA00022741"/>
    </source>
</evidence>
<evidence type="ECO:0000256" key="9">
    <source>
        <dbReference type="SAM" id="MobiDB-lite"/>
    </source>
</evidence>
<dbReference type="EMBL" id="RDQH01000331">
    <property type="protein sequence ID" value="RXH99588.1"/>
    <property type="molecule type" value="Genomic_DNA"/>
</dbReference>
<evidence type="ECO:0000313" key="11">
    <source>
        <dbReference type="EMBL" id="RXH99588.1"/>
    </source>
</evidence>
<dbReference type="InterPro" id="IPR027417">
    <property type="entry name" value="P-loop_NTPase"/>
</dbReference>
<name>A0A498JUP6_MALDO</name>
<dbReference type="PRINTS" id="PR00380">
    <property type="entry name" value="KINESINHEAVY"/>
</dbReference>
<keyword evidence="6 7" id="KW-0505">Motor protein</keyword>
<feature type="region of interest" description="Disordered" evidence="9">
    <location>
        <begin position="52"/>
        <end position="80"/>
    </location>
</feature>
<dbReference type="GO" id="GO:0003777">
    <property type="term" value="F:microtubule motor activity"/>
    <property type="evidence" value="ECO:0007669"/>
    <property type="project" value="InterPro"/>
</dbReference>
<organism evidence="11 12">
    <name type="scientific">Malus domestica</name>
    <name type="common">Apple</name>
    <name type="synonym">Pyrus malus</name>
    <dbReference type="NCBI Taxonomy" id="3750"/>
    <lineage>
        <taxon>Eukaryota</taxon>
        <taxon>Viridiplantae</taxon>
        <taxon>Streptophyta</taxon>
        <taxon>Embryophyta</taxon>
        <taxon>Tracheophyta</taxon>
        <taxon>Spermatophyta</taxon>
        <taxon>Magnoliopsida</taxon>
        <taxon>eudicotyledons</taxon>
        <taxon>Gunneridae</taxon>
        <taxon>Pentapetalae</taxon>
        <taxon>rosids</taxon>
        <taxon>fabids</taxon>
        <taxon>Rosales</taxon>
        <taxon>Rosaceae</taxon>
        <taxon>Amygdaloideae</taxon>
        <taxon>Maleae</taxon>
        <taxon>Malus</taxon>
    </lineage>
</organism>
<evidence type="ECO:0000256" key="2">
    <source>
        <dbReference type="ARBA" id="ARBA00022701"/>
    </source>
</evidence>
<sequence length="1125" mass="124185">MASSSRARSSSLFSYRKPSSPYSSTSSSSALINGRMIPRSCSTSASSFYNSGGGLGSRSMTPGRGRSDSMQYGSGGNSARSPVGFASEELLAEMLEAPKGGDSISVTIRFRPLSEREFQRGDEVTWYADGDKIVRNEYNPATAYAFDRVFGQHANSQEVYEVAAKPVVKAAMEGVNGTVFAYGVTSSGKTHTMHVSSTFFSWDYANESQRILKNHGDQNAPGVIPLAIKDVFSIIQDTPGREFLLRVSYLEIYNEVINDLLDPTGQNLRVREDSQGTYVEGIKEEVVLSPGHALSFIAAGEEHRHVGSNNFNLFSSRSHTIFTLMIESSVHGDEYDGVIFSQLNLIDLAGSESSKTETTGLRRKEGSYINKSLLTLGTVIGKLSEGKASHVPYRDSKLTRLLQSSLSGHGHVSLICTVTPASSSMEETHNTLKFASRAKRVEIYASRNKIIDEKSLIKKYQREISVLKTELDQLRQGMLVGISHEEIISLKQKLEEGQFKMQSRLEEEEEAKAALMSRIQRLTKLILVSSKNTIPGLSDIPSHQRGFSVGEDDKMEVVRDGPLLLEGENQKESPSSASTVPSDMASDFRHKRSSSRWNEELSPAGGTITDSTQAGELISGSRIPMGGMTMSDHIDLLVEQVKMLAGEIALGTSSLKRLVEQSVDDPESSKTQIENLECDIHEKRRQMRVLEQRINESGEASIANASMVEMQQTVKRLTTQCNEKGFELEIKSADNRILQEQLQNKCAENMELQEKVDQLEQRLASVSGEGSSSSSEQCVSAEYVEQLQKKIQSQEIENEKLKLEHVQFSEERSGLHVQNQKLAEEASYAKELASAAAVELKNLAGEVTKLSLQNAKLEKELLAARELVNSKSSSMQPVNGINRKYNDRPRGGRKGRLSGGADNFEAWNLDSDDLRMELQARKQREAALETALAEKEFTEEEYRKKVEDAKKREDALENDLANMWVLVAKLKKEGGSIPETHTEERHDDVIENSNGLKATVNEGAAVERQVLDASKSADDESPKEEPLVLRLKARMQEMKEKELKHQGNGDANSHLCKCVSLVHLHVLSAQFVVQRFQIGFLHLLRDSIIPGMKAINTSPSGDSLTHGLVLVVQNATVIVPLSPCG</sequence>
<dbReference type="STRING" id="3750.A0A498JUP6"/>
<dbReference type="InterPro" id="IPR027640">
    <property type="entry name" value="Kinesin-like_fam"/>
</dbReference>
<keyword evidence="4 7" id="KW-0067">ATP-binding</keyword>
<dbReference type="PANTHER" id="PTHR47968">
    <property type="entry name" value="CENTROMERE PROTEIN E"/>
    <property type="match status" value="1"/>
</dbReference>
<feature type="region of interest" description="Disordered" evidence="9">
    <location>
        <begin position="564"/>
        <end position="612"/>
    </location>
</feature>
<evidence type="ECO:0000256" key="8">
    <source>
        <dbReference type="SAM" id="Coils"/>
    </source>
</evidence>
<dbReference type="PANTHER" id="PTHR47968:SF35">
    <property type="entry name" value="KINESIN-LIKE PROTEIN KIN-7D, MITOCHONDRIAL ISOFORM X1"/>
    <property type="match status" value="1"/>
</dbReference>
<evidence type="ECO:0000259" key="10">
    <source>
        <dbReference type="PROSITE" id="PS50067"/>
    </source>
</evidence>
<feature type="coiled-coil region" evidence="8">
    <location>
        <begin position="450"/>
        <end position="477"/>
    </location>
</feature>
<dbReference type="Pfam" id="PF00225">
    <property type="entry name" value="Kinesin"/>
    <property type="match status" value="1"/>
</dbReference>
<keyword evidence="2" id="KW-0493">Microtubule</keyword>
<dbReference type="GO" id="GO:0007018">
    <property type="term" value="P:microtubule-based movement"/>
    <property type="evidence" value="ECO:0007669"/>
    <property type="project" value="InterPro"/>
</dbReference>
<dbReference type="FunFam" id="3.40.850.10:FF:000014">
    <property type="entry name" value="Kinesin-like protein KIN-7G"/>
    <property type="match status" value="1"/>
</dbReference>
<dbReference type="InterPro" id="IPR019821">
    <property type="entry name" value="Kinesin_motor_CS"/>
</dbReference>
<feature type="compositionally biased region" description="Polar residues" evidence="9">
    <location>
        <begin position="68"/>
        <end position="80"/>
    </location>
</feature>
<dbReference type="PROSITE" id="PS00411">
    <property type="entry name" value="KINESIN_MOTOR_1"/>
    <property type="match status" value="1"/>
</dbReference>
<dbReference type="Gene3D" id="3.40.850.10">
    <property type="entry name" value="Kinesin motor domain"/>
    <property type="match status" value="1"/>
</dbReference>
<dbReference type="SMART" id="SM00129">
    <property type="entry name" value="KISc"/>
    <property type="match status" value="1"/>
</dbReference>
<feature type="region of interest" description="Disordered" evidence="9">
    <location>
        <begin position="1"/>
        <end position="29"/>
    </location>
</feature>
<feature type="binding site" evidence="7">
    <location>
        <begin position="183"/>
        <end position="190"/>
    </location>
    <ligand>
        <name>ATP</name>
        <dbReference type="ChEBI" id="CHEBI:30616"/>
    </ligand>
</feature>
<proteinExistence type="inferred from homology"/>
<evidence type="ECO:0000256" key="6">
    <source>
        <dbReference type="ARBA" id="ARBA00023175"/>
    </source>
</evidence>
<dbReference type="GO" id="GO:0005874">
    <property type="term" value="C:microtubule"/>
    <property type="evidence" value="ECO:0007669"/>
    <property type="project" value="UniProtKB-KW"/>
</dbReference>
<feature type="coiled-coil region" evidence="8">
    <location>
        <begin position="921"/>
        <end position="959"/>
    </location>
</feature>
<evidence type="ECO:0000256" key="1">
    <source>
        <dbReference type="ARBA" id="ARBA00007310"/>
    </source>
</evidence>
<dbReference type="SUPFAM" id="SSF52540">
    <property type="entry name" value="P-loop containing nucleoside triphosphate hydrolases"/>
    <property type="match status" value="1"/>
</dbReference>
<dbReference type="CDD" id="cd01374">
    <property type="entry name" value="KISc_CENP_E"/>
    <property type="match status" value="1"/>
</dbReference>
<evidence type="ECO:0000256" key="7">
    <source>
        <dbReference type="PROSITE-ProRule" id="PRU00283"/>
    </source>
</evidence>
<keyword evidence="3 7" id="KW-0547">Nucleotide-binding</keyword>
<evidence type="ECO:0000256" key="4">
    <source>
        <dbReference type="ARBA" id="ARBA00022840"/>
    </source>
</evidence>
<dbReference type="Proteomes" id="UP000290289">
    <property type="component" value="Chromosome 5"/>
</dbReference>
<dbReference type="GO" id="GO:0005524">
    <property type="term" value="F:ATP binding"/>
    <property type="evidence" value="ECO:0007669"/>
    <property type="project" value="UniProtKB-UniRule"/>
</dbReference>
<comment type="caution">
    <text evidence="11">The sequence shown here is derived from an EMBL/GenBank/DDBJ whole genome shotgun (WGS) entry which is preliminary data.</text>
</comment>
<dbReference type="InterPro" id="IPR001752">
    <property type="entry name" value="Kinesin_motor_dom"/>
</dbReference>
<feature type="coiled-coil region" evidence="8">
    <location>
        <begin position="735"/>
        <end position="811"/>
    </location>
</feature>
<protein>
    <recommendedName>
        <fullName evidence="10">Kinesin motor domain-containing protein</fullName>
    </recommendedName>
</protein>
<dbReference type="GO" id="GO:0008017">
    <property type="term" value="F:microtubule binding"/>
    <property type="evidence" value="ECO:0007669"/>
    <property type="project" value="InterPro"/>
</dbReference>
<reference evidence="11 12" key="1">
    <citation type="submission" date="2018-10" db="EMBL/GenBank/DDBJ databases">
        <title>A high-quality apple genome assembly.</title>
        <authorList>
            <person name="Hu J."/>
        </authorList>
    </citation>
    <scope>NUCLEOTIDE SEQUENCE [LARGE SCALE GENOMIC DNA]</scope>
    <source>
        <strain evidence="12">cv. HFTH1</strain>
        <tissue evidence="11">Young leaf</tissue>
    </source>
</reference>
<dbReference type="InterPro" id="IPR036961">
    <property type="entry name" value="Kinesin_motor_dom_sf"/>
</dbReference>
<feature type="coiled-coil region" evidence="8">
    <location>
        <begin position="840"/>
        <end position="867"/>
    </location>
</feature>
<accession>A0A498JUP6</accession>
<keyword evidence="5 8" id="KW-0175">Coiled coil</keyword>